<dbReference type="AlphaFoldDB" id="A0A8S9V1L5"/>
<protein>
    <submittedName>
        <fullName evidence="1">Uncharacterized protein</fullName>
    </submittedName>
</protein>
<comment type="caution">
    <text evidence="1">The sequence shown here is derived from an EMBL/GenBank/DDBJ whole genome shotgun (WGS) entry which is preliminary data.</text>
</comment>
<proteinExistence type="predicted"/>
<gene>
    <name evidence="1" type="ORF">GN958_ATG05564</name>
</gene>
<name>A0A8S9V1L5_PHYIN</name>
<dbReference type="Proteomes" id="UP000704712">
    <property type="component" value="Unassembled WGS sequence"/>
</dbReference>
<sequence length="141" mass="15950">MEAEHVAAAVAMKEAIWVKQLLVEIGLWTADDNRATVNPDVSPERGVEVVSSRCQTQVVTPPIGSEEFDENKVVIKMSIVMTVVMGPRVLWRYRRSTAVRSGRSKREELEIYKNEGELNAFADYRTRSSDGKEDASFLYVR</sequence>
<evidence type="ECO:0000313" key="2">
    <source>
        <dbReference type="Proteomes" id="UP000704712"/>
    </source>
</evidence>
<organism evidence="1 2">
    <name type="scientific">Phytophthora infestans</name>
    <name type="common">Potato late blight agent</name>
    <name type="synonym">Botrytis infestans</name>
    <dbReference type="NCBI Taxonomy" id="4787"/>
    <lineage>
        <taxon>Eukaryota</taxon>
        <taxon>Sar</taxon>
        <taxon>Stramenopiles</taxon>
        <taxon>Oomycota</taxon>
        <taxon>Peronosporomycetes</taxon>
        <taxon>Peronosporales</taxon>
        <taxon>Peronosporaceae</taxon>
        <taxon>Phytophthora</taxon>
    </lineage>
</organism>
<evidence type="ECO:0000313" key="1">
    <source>
        <dbReference type="EMBL" id="KAF4145262.1"/>
    </source>
</evidence>
<accession>A0A8S9V1L5</accession>
<reference evidence="1" key="1">
    <citation type="submission" date="2020-03" db="EMBL/GenBank/DDBJ databases">
        <title>Hybrid Assembly of Korean Phytophthora infestans isolates.</title>
        <authorList>
            <person name="Prokchorchik M."/>
            <person name="Lee Y."/>
            <person name="Seo J."/>
            <person name="Cho J.-H."/>
            <person name="Park Y.-E."/>
            <person name="Jang D.-C."/>
            <person name="Im J.-S."/>
            <person name="Choi J.-G."/>
            <person name="Park H.-J."/>
            <person name="Lee G.-B."/>
            <person name="Lee Y.-G."/>
            <person name="Hong S.-Y."/>
            <person name="Cho K."/>
            <person name="Sohn K.H."/>
        </authorList>
    </citation>
    <scope>NUCLEOTIDE SEQUENCE</scope>
    <source>
        <strain evidence="1">KR_2_A2</strain>
    </source>
</reference>
<dbReference type="EMBL" id="JAACNO010000752">
    <property type="protein sequence ID" value="KAF4145262.1"/>
    <property type="molecule type" value="Genomic_DNA"/>
</dbReference>